<dbReference type="GO" id="GO:0051082">
    <property type="term" value="F:unfolded protein binding"/>
    <property type="evidence" value="ECO:0007669"/>
    <property type="project" value="InterPro"/>
</dbReference>
<feature type="region of interest" description="Disordered" evidence="11">
    <location>
        <begin position="527"/>
        <end position="555"/>
    </location>
</feature>
<dbReference type="PROSITE" id="PS00995">
    <property type="entry name" value="TCP1_3"/>
    <property type="match status" value="1"/>
</dbReference>
<evidence type="ECO:0000256" key="4">
    <source>
        <dbReference type="ARBA" id="ARBA00022490"/>
    </source>
</evidence>
<evidence type="ECO:0000256" key="8">
    <source>
        <dbReference type="ARBA" id="ARBA00024677"/>
    </source>
</evidence>
<dbReference type="PROSITE" id="PS00751">
    <property type="entry name" value="TCP1_2"/>
    <property type="match status" value="1"/>
</dbReference>
<dbReference type="Gene3D" id="3.50.7.10">
    <property type="entry name" value="GroEL"/>
    <property type="match status" value="1"/>
</dbReference>
<dbReference type="EMBL" id="JABFUD020000005">
    <property type="protein sequence ID" value="KAI5079874.1"/>
    <property type="molecule type" value="Genomic_DNA"/>
</dbReference>
<dbReference type="NCBIfam" id="NF041083">
    <property type="entry name" value="thermosome_beta"/>
    <property type="match status" value="1"/>
</dbReference>
<dbReference type="InterPro" id="IPR027410">
    <property type="entry name" value="TCP-1-like_intermed_sf"/>
</dbReference>
<evidence type="ECO:0000256" key="7">
    <source>
        <dbReference type="ARBA" id="ARBA00023186"/>
    </source>
</evidence>
<dbReference type="InterPro" id="IPR012719">
    <property type="entry name" value="Chap_CCT_gamma"/>
</dbReference>
<dbReference type="InterPro" id="IPR027413">
    <property type="entry name" value="GROEL-like_equatorial_sf"/>
</dbReference>
<keyword evidence="5 9" id="KW-0547">Nucleotide-binding</keyword>
<dbReference type="GO" id="GO:0140662">
    <property type="term" value="F:ATP-dependent protein folding chaperone"/>
    <property type="evidence" value="ECO:0007669"/>
    <property type="project" value="InterPro"/>
</dbReference>
<accession>A0A9D4V4Z2</accession>
<proteinExistence type="inferred from homology"/>
<dbReference type="SUPFAM" id="SSF48592">
    <property type="entry name" value="GroEL equatorial domain-like"/>
    <property type="match status" value="1"/>
</dbReference>
<dbReference type="InterPro" id="IPR027409">
    <property type="entry name" value="GroEL-like_apical_dom_sf"/>
</dbReference>
<dbReference type="FunFam" id="1.10.560.10:FF:000037">
    <property type="entry name" value="T-complex protein 1 subunit gamma"/>
    <property type="match status" value="1"/>
</dbReference>
<dbReference type="FunFam" id="1.10.560.10:FF:000073">
    <property type="entry name" value="T-complex protein 1 subunit gamma"/>
    <property type="match status" value="1"/>
</dbReference>
<evidence type="ECO:0000256" key="9">
    <source>
        <dbReference type="RuleBase" id="RU004187"/>
    </source>
</evidence>
<dbReference type="PROSITE" id="PS00750">
    <property type="entry name" value="TCP1_1"/>
    <property type="match status" value="1"/>
</dbReference>
<evidence type="ECO:0000256" key="5">
    <source>
        <dbReference type="ARBA" id="ARBA00022741"/>
    </source>
</evidence>
<dbReference type="InterPro" id="IPR002194">
    <property type="entry name" value="Chaperonin_TCP-1_CS"/>
</dbReference>
<comment type="caution">
    <text evidence="12">The sequence shown here is derived from an EMBL/GenBank/DDBJ whole genome shotgun (WGS) entry which is preliminary data.</text>
</comment>
<dbReference type="PRINTS" id="PR00304">
    <property type="entry name" value="TCOMPLEXTCP1"/>
</dbReference>
<keyword evidence="6 9" id="KW-0067">ATP-binding</keyword>
<evidence type="ECO:0000256" key="6">
    <source>
        <dbReference type="ARBA" id="ARBA00022840"/>
    </source>
</evidence>
<dbReference type="CDD" id="cd03337">
    <property type="entry name" value="TCP1_gamma"/>
    <property type="match status" value="1"/>
</dbReference>
<protein>
    <recommendedName>
        <fullName evidence="3 10">T-complex protein 1 subunit gamma</fullName>
    </recommendedName>
</protein>
<dbReference type="Gene3D" id="3.30.260.10">
    <property type="entry name" value="TCP-1-like chaperonin intermediate domain"/>
    <property type="match status" value="1"/>
</dbReference>
<dbReference type="FunFam" id="3.50.7.10:FF:000005">
    <property type="entry name" value="T-complex protein 1 subunit gamma"/>
    <property type="match status" value="1"/>
</dbReference>
<keyword evidence="4" id="KW-0963">Cytoplasm</keyword>
<evidence type="ECO:0000256" key="1">
    <source>
        <dbReference type="ARBA" id="ARBA00004496"/>
    </source>
</evidence>
<dbReference type="InterPro" id="IPR053374">
    <property type="entry name" value="TCP-1_chaperonin"/>
</dbReference>
<dbReference type="GO" id="GO:0005832">
    <property type="term" value="C:chaperonin-containing T-complex"/>
    <property type="evidence" value="ECO:0007669"/>
    <property type="project" value="UniProtKB-ARBA"/>
</dbReference>
<organism evidence="12 13">
    <name type="scientific">Adiantum capillus-veneris</name>
    <name type="common">Maidenhair fern</name>
    <dbReference type="NCBI Taxonomy" id="13818"/>
    <lineage>
        <taxon>Eukaryota</taxon>
        <taxon>Viridiplantae</taxon>
        <taxon>Streptophyta</taxon>
        <taxon>Embryophyta</taxon>
        <taxon>Tracheophyta</taxon>
        <taxon>Polypodiopsida</taxon>
        <taxon>Polypodiidae</taxon>
        <taxon>Polypodiales</taxon>
        <taxon>Pteridineae</taxon>
        <taxon>Pteridaceae</taxon>
        <taxon>Vittarioideae</taxon>
        <taxon>Adiantum</taxon>
    </lineage>
</organism>
<dbReference type="OrthoDB" id="10248520at2759"/>
<dbReference type="NCBIfam" id="NF041082">
    <property type="entry name" value="thermosome_alpha"/>
    <property type="match status" value="1"/>
</dbReference>
<dbReference type="SUPFAM" id="SSF52029">
    <property type="entry name" value="GroEL apical domain-like"/>
    <property type="match status" value="1"/>
</dbReference>
<keyword evidence="7 9" id="KW-0143">Chaperone</keyword>
<dbReference type="InterPro" id="IPR002423">
    <property type="entry name" value="Cpn60/GroEL/TCP-1"/>
</dbReference>
<dbReference type="Pfam" id="PF00118">
    <property type="entry name" value="Cpn60_TCP1"/>
    <property type="match status" value="1"/>
</dbReference>
<dbReference type="AlphaFoldDB" id="A0A9D4V4Z2"/>
<comment type="function">
    <text evidence="8">Molecular chaperone; assists the folding of proteins upon ATP hydrolysis. Known to play a role, in vitro, in the folding of actin and tubulin.</text>
</comment>
<dbReference type="PANTHER" id="PTHR11353">
    <property type="entry name" value="CHAPERONIN"/>
    <property type="match status" value="1"/>
</dbReference>
<evidence type="ECO:0000256" key="10">
    <source>
        <dbReference type="RuleBase" id="RU004191"/>
    </source>
</evidence>
<comment type="subcellular location">
    <subcellularLocation>
        <location evidence="1">Cytoplasm</location>
    </subcellularLocation>
</comment>
<dbReference type="Gene3D" id="1.10.560.10">
    <property type="entry name" value="GroEL-like equatorial domain"/>
    <property type="match status" value="1"/>
</dbReference>
<dbReference type="InterPro" id="IPR017998">
    <property type="entry name" value="Chaperone_TCP-1"/>
</dbReference>
<comment type="similarity">
    <text evidence="2 9">Belongs to the TCP-1 chaperonin family.</text>
</comment>
<evidence type="ECO:0000313" key="13">
    <source>
        <dbReference type="Proteomes" id="UP000886520"/>
    </source>
</evidence>
<evidence type="ECO:0000313" key="12">
    <source>
        <dbReference type="EMBL" id="KAI5079874.1"/>
    </source>
</evidence>
<dbReference type="InterPro" id="IPR054827">
    <property type="entry name" value="thermosome_alpha"/>
</dbReference>
<evidence type="ECO:0000256" key="2">
    <source>
        <dbReference type="ARBA" id="ARBA00008020"/>
    </source>
</evidence>
<gene>
    <name evidence="12" type="ORF">GOP47_0005353</name>
</gene>
<dbReference type="GO" id="GO:0016887">
    <property type="term" value="F:ATP hydrolysis activity"/>
    <property type="evidence" value="ECO:0007669"/>
    <property type="project" value="InterPro"/>
</dbReference>
<reference evidence="12 13" key="1">
    <citation type="submission" date="2021-01" db="EMBL/GenBank/DDBJ databases">
        <title>Adiantum capillus-veneris genome.</title>
        <authorList>
            <person name="Fang Y."/>
            <person name="Liao Q."/>
        </authorList>
    </citation>
    <scope>NUCLEOTIDE SEQUENCE [LARGE SCALE GENOMIC DNA]</scope>
    <source>
        <strain evidence="12">H3</strain>
        <tissue evidence="12">Leaf</tissue>
    </source>
</reference>
<dbReference type="NCBIfam" id="TIGR02344">
    <property type="entry name" value="chap_CCT_gamma"/>
    <property type="match status" value="1"/>
</dbReference>
<sequence length="555" mass="60819">MQAPVLVLNDAVKRESGKNVHHANIQASRAVADIIRTTLGPRAMLKMLLDAGGGIVVTNDGNAILRELDLAHPAAKSMIELSRTQDEEVGDGTTSVIVLAGEMLYVAEAFIDKSYHPTVICRAYNKALEDAIAALDNISVPIDVNDRQSMLSMVKSCIGTKFTGQFGTLIADLAIDATTLVSVDLGNGLHEVDIKKYVKVEKIPGGQLEDSKVLRGVMFNKDIVTPGKMRRRIVNPRIMLLDCPLEYKKGENMTNAELMNEDDWHTLLKMEEEYILKLCNQIASFKPDLVITEKGLSDLACHYLSKNNISAIRRVRKTDNNRIAKVCGAVIVNRPDELQESDIGTGAGLFEVKKIGDEFFAFITECKDPKACTVLLRGASKDLLNEVERNLQDAMCVARNMIKNPRLVPGGGAAEMAVSAHLKQKSSFVEGVDKWPYEAVARALEAIPRTLAQNCGVNVIRTMTALQAKHANADNAWFGIDGNTGVISDMKELGIWDAYNVKVQTFKTAIEAACMLLRIDDIVSGIKKKQAPSSTPSKPQVEDEKDVDSEQMIPE</sequence>
<evidence type="ECO:0000256" key="11">
    <source>
        <dbReference type="SAM" id="MobiDB-lite"/>
    </source>
</evidence>
<dbReference type="SUPFAM" id="SSF54849">
    <property type="entry name" value="GroEL-intermediate domain like"/>
    <property type="match status" value="1"/>
</dbReference>
<dbReference type="GO" id="GO:0005524">
    <property type="term" value="F:ATP binding"/>
    <property type="evidence" value="ECO:0007669"/>
    <property type="project" value="UniProtKB-KW"/>
</dbReference>
<dbReference type="Proteomes" id="UP000886520">
    <property type="component" value="Chromosome 5"/>
</dbReference>
<evidence type="ECO:0000256" key="3">
    <source>
        <dbReference type="ARBA" id="ARBA00017187"/>
    </source>
</evidence>
<name>A0A9D4V4Z2_ADICA</name>
<keyword evidence="13" id="KW-1185">Reference proteome</keyword>